<reference evidence="3 4" key="1">
    <citation type="submission" date="2019-06" db="EMBL/GenBank/DDBJ databases">
        <authorList>
            <person name="Deangelis K."/>
            <person name="Huntemann M."/>
            <person name="Clum A."/>
            <person name="Pillay M."/>
            <person name="Palaniappan K."/>
            <person name="Varghese N."/>
            <person name="Mikhailova N."/>
            <person name="Stamatis D."/>
            <person name="Reddy T."/>
            <person name="Daum C."/>
            <person name="Shapiro N."/>
            <person name="Ivanova N."/>
            <person name="Kyrpides N."/>
            <person name="Woyke T."/>
        </authorList>
    </citation>
    <scope>NUCLEOTIDE SEQUENCE [LARGE SCALE GENOMIC DNA]</scope>
    <source>
        <strain evidence="3 4">106R</strain>
    </source>
</reference>
<protein>
    <submittedName>
        <fullName evidence="3">Defect-in-organelle-trafficking protein DotC</fullName>
    </submittedName>
</protein>
<accession>A0AA46K0U8</accession>
<dbReference type="EMBL" id="VFMJ01000002">
    <property type="protein sequence ID" value="TQI77522.1"/>
    <property type="molecule type" value="Genomic_DNA"/>
</dbReference>
<evidence type="ECO:0000256" key="1">
    <source>
        <dbReference type="SAM" id="MobiDB-lite"/>
    </source>
</evidence>
<proteinExistence type="predicted"/>
<feature type="signal peptide" evidence="2">
    <location>
        <begin position="1"/>
        <end position="19"/>
    </location>
</feature>
<dbReference type="AlphaFoldDB" id="A0AA46K0U8"/>
<evidence type="ECO:0000313" key="4">
    <source>
        <dbReference type="Proteomes" id="UP000320710"/>
    </source>
</evidence>
<sequence>MKRSFLTLLFVNGVLYGHAAAAAQPPLESAPPDMSSYLSPSQPSSSDISETRRQLLEEAGRTLGFRGGKAQRAWELRQTLDAVSKNLDALYDFRTLISRQGWLPPVISEAQDVAHITPNQIRTATHVYEILTPERFVSNPPSWRSWLNAGLSTSAVDGPEAAVIPANGAQKALWQAAVRKGWEEGRESADHTLEANFNRLTRDYRGMLVYSRLLQQGYITSPVVTEQQQTVSGDRSKLTTGDRVRRLKEHAGFVPDKTKWKPVIHREGEND</sequence>
<feature type="region of interest" description="Disordered" evidence="1">
    <location>
        <begin position="27"/>
        <end position="51"/>
    </location>
</feature>
<reference evidence="3 4" key="2">
    <citation type="submission" date="2019-07" db="EMBL/GenBank/DDBJ databases">
        <title>Investigation of anaerobic lignin degradation for improved lignocellulosic biofuels.</title>
        <authorList>
            <person name="Deangelis K.PhD."/>
        </authorList>
    </citation>
    <scope>NUCLEOTIDE SEQUENCE [LARGE SCALE GENOMIC DNA]</scope>
    <source>
        <strain evidence="3 4">106R</strain>
    </source>
</reference>
<feature type="compositionally biased region" description="Low complexity" evidence="1">
    <location>
        <begin position="27"/>
        <end position="48"/>
    </location>
</feature>
<name>A0AA46K0U8_SERMA</name>
<keyword evidence="2" id="KW-0732">Signal</keyword>
<dbReference type="RefSeq" id="WP_141973130.1">
    <property type="nucleotide sequence ID" value="NZ_VFMJ01000002.1"/>
</dbReference>
<dbReference type="Proteomes" id="UP000320710">
    <property type="component" value="Unassembled WGS sequence"/>
</dbReference>
<organism evidence="3 4">
    <name type="scientific">Serratia marcescens</name>
    <dbReference type="NCBI Taxonomy" id="615"/>
    <lineage>
        <taxon>Bacteria</taxon>
        <taxon>Pseudomonadati</taxon>
        <taxon>Pseudomonadota</taxon>
        <taxon>Gammaproteobacteria</taxon>
        <taxon>Enterobacterales</taxon>
        <taxon>Yersiniaceae</taxon>
        <taxon>Serratia</taxon>
    </lineage>
</organism>
<dbReference type="Pfam" id="PF16932">
    <property type="entry name" value="T4SS_TraI"/>
    <property type="match status" value="1"/>
</dbReference>
<dbReference type="InterPro" id="IPR031618">
    <property type="entry name" value="T4SS_TraI"/>
</dbReference>
<evidence type="ECO:0000256" key="2">
    <source>
        <dbReference type="SAM" id="SignalP"/>
    </source>
</evidence>
<feature type="chain" id="PRO_5041243458" evidence="2">
    <location>
        <begin position="20"/>
        <end position="271"/>
    </location>
</feature>
<gene>
    <name evidence="3" type="ORF">FHU12_5392</name>
</gene>
<evidence type="ECO:0000313" key="3">
    <source>
        <dbReference type="EMBL" id="TQI77522.1"/>
    </source>
</evidence>
<comment type="caution">
    <text evidence="3">The sequence shown here is derived from an EMBL/GenBank/DDBJ whole genome shotgun (WGS) entry which is preliminary data.</text>
</comment>